<dbReference type="VEuPathDB" id="FungiDB:MCYG_06491"/>
<evidence type="ECO:0000313" key="1">
    <source>
        <dbReference type="EMBL" id="EEQ33672.1"/>
    </source>
</evidence>
<dbReference type="Proteomes" id="UP000002035">
    <property type="component" value="Unassembled WGS sequence"/>
</dbReference>
<dbReference type="AlphaFoldDB" id="C5FUT8"/>
<reference evidence="2" key="1">
    <citation type="journal article" date="2012" name="MBio">
        <title>Comparative genome analysis of Trichophyton rubrum and related dermatophytes reveals candidate genes involved in infection.</title>
        <authorList>
            <person name="Martinez D.A."/>
            <person name="Oliver B.G."/>
            <person name="Graeser Y."/>
            <person name="Goldberg J.M."/>
            <person name="Li W."/>
            <person name="Martinez-Rossi N.M."/>
            <person name="Monod M."/>
            <person name="Shelest E."/>
            <person name="Barton R.C."/>
            <person name="Birch E."/>
            <person name="Brakhage A.A."/>
            <person name="Chen Z."/>
            <person name="Gurr S.J."/>
            <person name="Heiman D."/>
            <person name="Heitman J."/>
            <person name="Kosti I."/>
            <person name="Rossi A."/>
            <person name="Saif S."/>
            <person name="Samalova M."/>
            <person name="Saunders C.W."/>
            <person name="Shea T."/>
            <person name="Summerbell R.C."/>
            <person name="Xu J."/>
            <person name="Young S."/>
            <person name="Zeng Q."/>
            <person name="Birren B.W."/>
            <person name="Cuomo C.A."/>
            <person name="White T.C."/>
        </authorList>
    </citation>
    <scope>NUCLEOTIDE SEQUENCE [LARGE SCALE GENOMIC DNA]</scope>
    <source>
        <strain evidence="2">ATCC MYA-4605 / CBS 113480</strain>
    </source>
</reference>
<name>C5FUT8_ARTOC</name>
<accession>C5FUT8</accession>
<keyword evidence="2" id="KW-1185">Reference proteome</keyword>
<protein>
    <submittedName>
        <fullName evidence="1">Uncharacterized protein</fullName>
    </submittedName>
</protein>
<dbReference type="HOGENOM" id="CLU_1277348_0_0_1"/>
<sequence>MRQALGIMINWTLEQPHTTLLGPVAMSNADTCDIREGKKNPTTVPDEGGANRLLQGSRTALFQRLVLYQRVRVFLSNHIGPAVSSAQSPKHSPYKSLLHGIRWAHAAAERRLCNLGSVFFLLLFPLKKKESKRRGEQHATCSQDPGTLLVVFEESKVTVKRNRKRAEIERCATKLTLQGSSVNHELLRYPSSAKSERIKTDRLVNRLDVVDGGEEK</sequence>
<gene>
    <name evidence="1" type="ORF">MCYG_06491</name>
</gene>
<evidence type="ECO:0000313" key="2">
    <source>
        <dbReference type="Proteomes" id="UP000002035"/>
    </source>
</evidence>
<proteinExistence type="predicted"/>
<dbReference type="EMBL" id="DS995706">
    <property type="protein sequence ID" value="EEQ33672.1"/>
    <property type="molecule type" value="Genomic_DNA"/>
</dbReference>
<dbReference type="GeneID" id="9222299"/>
<organism evidence="1 2">
    <name type="scientific">Arthroderma otae (strain ATCC MYA-4605 / CBS 113480)</name>
    <name type="common">Microsporum canis</name>
    <dbReference type="NCBI Taxonomy" id="554155"/>
    <lineage>
        <taxon>Eukaryota</taxon>
        <taxon>Fungi</taxon>
        <taxon>Dikarya</taxon>
        <taxon>Ascomycota</taxon>
        <taxon>Pezizomycotina</taxon>
        <taxon>Eurotiomycetes</taxon>
        <taxon>Eurotiomycetidae</taxon>
        <taxon>Onygenales</taxon>
        <taxon>Arthrodermataceae</taxon>
        <taxon>Microsporum</taxon>
    </lineage>
</organism>
<dbReference type="RefSeq" id="XP_002844527.1">
    <property type="nucleotide sequence ID" value="XM_002844481.1"/>
</dbReference>